<gene>
    <name evidence="3" type="ORF">Dsin_019271</name>
</gene>
<dbReference type="EMBL" id="JANJYJ010000006">
    <property type="protein sequence ID" value="KAK3205225.1"/>
    <property type="molecule type" value="Genomic_DNA"/>
</dbReference>
<name>A0AAE0E2K9_9ROSI</name>
<evidence type="ECO:0000259" key="2">
    <source>
        <dbReference type="Pfam" id="PF10551"/>
    </source>
</evidence>
<evidence type="ECO:0000313" key="4">
    <source>
        <dbReference type="Proteomes" id="UP001281410"/>
    </source>
</evidence>
<feature type="compositionally biased region" description="Basic and acidic residues" evidence="1">
    <location>
        <begin position="296"/>
        <end position="305"/>
    </location>
</feature>
<sequence length="329" mass="38737">MSYRWTKLFNDELQERFTVKVDNQTIYRSNRIVLETLKINHSEAYVKLKRYGNTILTMNPMSDVKVSMDPNVILDNPSFFKFYFSFDACKTSFVNSCGSLIGVDGCHLSGQFGRVLLSTTTLDGDNNILPIAICIYEFENSDSWTWFLRDLRDSWDRMREERIEIYFISDREYSVQAANWMMKKPVEKWARHAFQLFIKADHISNNMSECFNSWIREDKDKPVLQLLENLRRKIMMNGLPCMHAIDVYMYNREFPHNHGHWFYSKEAWKLTYDGVINPIPDESRWPEFQSETIEPPMKRTKEKGKSSTSIRKMASHKVSSASACTIERA</sequence>
<comment type="caution">
    <text evidence="3">The sequence shown here is derived from an EMBL/GenBank/DDBJ whole genome shotgun (WGS) entry which is preliminary data.</text>
</comment>
<feature type="region of interest" description="Disordered" evidence="1">
    <location>
        <begin position="288"/>
        <end position="329"/>
    </location>
</feature>
<dbReference type="InterPro" id="IPR018289">
    <property type="entry name" value="MULE_transposase_dom"/>
</dbReference>
<feature type="domain" description="MULE transposase" evidence="2">
    <location>
        <begin position="101"/>
        <end position="178"/>
    </location>
</feature>
<reference evidence="3" key="1">
    <citation type="journal article" date="2023" name="Plant J.">
        <title>Genome sequences and population genomics provide insights into the demographic history, inbreeding, and mutation load of two 'living fossil' tree species of Dipteronia.</title>
        <authorList>
            <person name="Feng Y."/>
            <person name="Comes H.P."/>
            <person name="Chen J."/>
            <person name="Zhu S."/>
            <person name="Lu R."/>
            <person name="Zhang X."/>
            <person name="Li P."/>
            <person name="Qiu J."/>
            <person name="Olsen K.M."/>
            <person name="Qiu Y."/>
        </authorList>
    </citation>
    <scope>NUCLEOTIDE SEQUENCE</scope>
    <source>
        <strain evidence="3">NBL</strain>
    </source>
</reference>
<dbReference type="Proteomes" id="UP001281410">
    <property type="component" value="Unassembled WGS sequence"/>
</dbReference>
<dbReference type="Pfam" id="PF10551">
    <property type="entry name" value="MULE"/>
    <property type="match status" value="1"/>
</dbReference>
<accession>A0AAE0E2K9</accession>
<dbReference type="PANTHER" id="PTHR31973:SF187">
    <property type="entry name" value="MUTATOR TRANSPOSASE MUDRA PROTEIN"/>
    <property type="match status" value="1"/>
</dbReference>
<evidence type="ECO:0000256" key="1">
    <source>
        <dbReference type="SAM" id="MobiDB-lite"/>
    </source>
</evidence>
<dbReference type="AlphaFoldDB" id="A0AAE0E2K9"/>
<dbReference type="PANTHER" id="PTHR31973">
    <property type="entry name" value="POLYPROTEIN, PUTATIVE-RELATED"/>
    <property type="match status" value="1"/>
</dbReference>
<proteinExistence type="predicted"/>
<evidence type="ECO:0000313" key="3">
    <source>
        <dbReference type="EMBL" id="KAK3205225.1"/>
    </source>
</evidence>
<protein>
    <recommendedName>
        <fullName evidence="2">MULE transposase domain-containing protein</fullName>
    </recommendedName>
</protein>
<organism evidence="3 4">
    <name type="scientific">Dipteronia sinensis</name>
    <dbReference type="NCBI Taxonomy" id="43782"/>
    <lineage>
        <taxon>Eukaryota</taxon>
        <taxon>Viridiplantae</taxon>
        <taxon>Streptophyta</taxon>
        <taxon>Embryophyta</taxon>
        <taxon>Tracheophyta</taxon>
        <taxon>Spermatophyta</taxon>
        <taxon>Magnoliopsida</taxon>
        <taxon>eudicotyledons</taxon>
        <taxon>Gunneridae</taxon>
        <taxon>Pentapetalae</taxon>
        <taxon>rosids</taxon>
        <taxon>malvids</taxon>
        <taxon>Sapindales</taxon>
        <taxon>Sapindaceae</taxon>
        <taxon>Hippocastanoideae</taxon>
        <taxon>Acereae</taxon>
        <taxon>Dipteronia</taxon>
    </lineage>
</organism>
<keyword evidence="4" id="KW-1185">Reference proteome</keyword>